<dbReference type="InterPro" id="IPR009057">
    <property type="entry name" value="Homeodomain-like_sf"/>
</dbReference>
<dbReference type="CDD" id="cd17536">
    <property type="entry name" value="REC_YesN-like"/>
    <property type="match status" value="1"/>
</dbReference>
<evidence type="ECO:0000259" key="9">
    <source>
        <dbReference type="PROSITE" id="PS01124"/>
    </source>
</evidence>
<dbReference type="PROSITE" id="PS01124">
    <property type="entry name" value="HTH_ARAC_FAMILY_2"/>
    <property type="match status" value="1"/>
</dbReference>
<evidence type="ECO:0000313" key="12">
    <source>
        <dbReference type="Proteomes" id="UP000256869"/>
    </source>
</evidence>
<accession>A0A3D9I172</accession>
<keyword evidence="3 8" id="KW-0597">Phosphoprotein</keyword>
<feature type="domain" description="Response regulatory" evidence="10">
    <location>
        <begin position="3"/>
        <end position="120"/>
    </location>
</feature>
<evidence type="ECO:0000256" key="4">
    <source>
        <dbReference type="ARBA" id="ARBA00023012"/>
    </source>
</evidence>
<gene>
    <name evidence="11" type="ORF">DFP95_11751</name>
</gene>
<evidence type="ECO:0000256" key="1">
    <source>
        <dbReference type="ARBA" id="ARBA00004496"/>
    </source>
</evidence>
<dbReference type="SMART" id="SM00448">
    <property type="entry name" value="REC"/>
    <property type="match status" value="1"/>
</dbReference>
<dbReference type="PRINTS" id="PR00032">
    <property type="entry name" value="HTHARAC"/>
</dbReference>
<keyword evidence="7" id="KW-0804">Transcription</keyword>
<dbReference type="InterPro" id="IPR020449">
    <property type="entry name" value="Tscrpt_reg_AraC-type_HTH"/>
</dbReference>
<proteinExistence type="predicted"/>
<dbReference type="SUPFAM" id="SSF46689">
    <property type="entry name" value="Homeodomain-like"/>
    <property type="match status" value="2"/>
</dbReference>
<dbReference type="AlphaFoldDB" id="A0A3D9I172"/>
<dbReference type="Proteomes" id="UP000256869">
    <property type="component" value="Unassembled WGS sequence"/>
</dbReference>
<evidence type="ECO:0000256" key="7">
    <source>
        <dbReference type="ARBA" id="ARBA00023163"/>
    </source>
</evidence>
<feature type="modified residue" description="4-aspartylphosphate" evidence="8">
    <location>
        <position position="55"/>
    </location>
</feature>
<dbReference type="GO" id="GO:0043565">
    <property type="term" value="F:sequence-specific DNA binding"/>
    <property type="evidence" value="ECO:0007669"/>
    <property type="project" value="InterPro"/>
</dbReference>
<dbReference type="InterPro" id="IPR011006">
    <property type="entry name" value="CheY-like_superfamily"/>
</dbReference>
<dbReference type="Pfam" id="PF12833">
    <property type="entry name" value="HTH_18"/>
    <property type="match status" value="1"/>
</dbReference>
<reference evidence="11 12" key="1">
    <citation type="submission" date="2018-07" db="EMBL/GenBank/DDBJ databases">
        <title>Genomic Encyclopedia of Type Strains, Phase III (KMG-III): the genomes of soil and plant-associated and newly described type strains.</title>
        <authorList>
            <person name="Whitman W."/>
        </authorList>
    </citation>
    <scope>NUCLEOTIDE SEQUENCE [LARGE SCALE GENOMIC DNA]</scope>
    <source>
        <strain evidence="11 12">CECT 8236</strain>
    </source>
</reference>
<dbReference type="EMBL" id="QRDY01000017">
    <property type="protein sequence ID" value="RED55517.1"/>
    <property type="molecule type" value="Genomic_DNA"/>
</dbReference>
<dbReference type="Pfam" id="PF00072">
    <property type="entry name" value="Response_reg"/>
    <property type="match status" value="1"/>
</dbReference>
<dbReference type="Gene3D" id="1.10.10.60">
    <property type="entry name" value="Homeodomain-like"/>
    <property type="match status" value="2"/>
</dbReference>
<protein>
    <submittedName>
        <fullName evidence="11">YesN/AraC family two-component response regulator</fullName>
    </submittedName>
</protein>
<dbReference type="PANTHER" id="PTHR42713:SF3">
    <property type="entry name" value="TRANSCRIPTIONAL REGULATORY PROTEIN HPTR"/>
    <property type="match status" value="1"/>
</dbReference>
<dbReference type="RefSeq" id="WP_181907556.1">
    <property type="nucleotide sequence ID" value="NZ_QRDY01000017.1"/>
</dbReference>
<comment type="caution">
    <text evidence="11">The sequence shown here is derived from an EMBL/GenBank/DDBJ whole genome shotgun (WGS) entry which is preliminary data.</text>
</comment>
<dbReference type="GO" id="GO:0005737">
    <property type="term" value="C:cytoplasm"/>
    <property type="evidence" value="ECO:0007669"/>
    <property type="project" value="UniProtKB-SubCell"/>
</dbReference>
<evidence type="ECO:0000259" key="10">
    <source>
        <dbReference type="PROSITE" id="PS50110"/>
    </source>
</evidence>
<keyword evidence="4" id="KW-0902">Two-component regulatory system</keyword>
<feature type="domain" description="HTH araC/xylS-type" evidence="9">
    <location>
        <begin position="345"/>
        <end position="443"/>
    </location>
</feature>
<dbReference type="GO" id="GO:0003700">
    <property type="term" value="F:DNA-binding transcription factor activity"/>
    <property type="evidence" value="ECO:0007669"/>
    <property type="project" value="InterPro"/>
</dbReference>
<evidence type="ECO:0000256" key="2">
    <source>
        <dbReference type="ARBA" id="ARBA00022490"/>
    </source>
</evidence>
<dbReference type="PANTHER" id="PTHR42713">
    <property type="entry name" value="HISTIDINE KINASE-RELATED"/>
    <property type="match status" value="1"/>
</dbReference>
<dbReference type="InterPro" id="IPR018060">
    <property type="entry name" value="HTH_AraC"/>
</dbReference>
<dbReference type="GO" id="GO:0000160">
    <property type="term" value="P:phosphorelay signal transduction system"/>
    <property type="evidence" value="ECO:0007669"/>
    <property type="project" value="UniProtKB-KW"/>
</dbReference>
<keyword evidence="2" id="KW-0963">Cytoplasm</keyword>
<name>A0A3D9I172_9BACL</name>
<dbReference type="InterPro" id="IPR051552">
    <property type="entry name" value="HptR"/>
</dbReference>
<comment type="subcellular location">
    <subcellularLocation>
        <location evidence="1">Cytoplasm</location>
    </subcellularLocation>
</comment>
<evidence type="ECO:0000256" key="6">
    <source>
        <dbReference type="ARBA" id="ARBA00023125"/>
    </source>
</evidence>
<evidence type="ECO:0000313" key="11">
    <source>
        <dbReference type="EMBL" id="RED55517.1"/>
    </source>
</evidence>
<organism evidence="11 12">
    <name type="scientific">Cohnella lupini</name>
    <dbReference type="NCBI Taxonomy" id="1294267"/>
    <lineage>
        <taxon>Bacteria</taxon>
        <taxon>Bacillati</taxon>
        <taxon>Bacillota</taxon>
        <taxon>Bacilli</taxon>
        <taxon>Bacillales</taxon>
        <taxon>Paenibacillaceae</taxon>
        <taxon>Cohnella</taxon>
    </lineage>
</organism>
<evidence type="ECO:0000256" key="5">
    <source>
        <dbReference type="ARBA" id="ARBA00023015"/>
    </source>
</evidence>
<dbReference type="InterPro" id="IPR001789">
    <property type="entry name" value="Sig_transdc_resp-reg_receiver"/>
</dbReference>
<keyword evidence="5" id="KW-0805">Transcription regulation</keyword>
<dbReference type="Gene3D" id="3.40.50.2300">
    <property type="match status" value="1"/>
</dbReference>
<keyword evidence="12" id="KW-1185">Reference proteome</keyword>
<dbReference type="SMART" id="SM00342">
    <property type="entry name" value="HTH_ARAC"/>
    <property type="match status" value="1"/>
</dbReference>
<keyword evidence="6" id="KW-0238">DNA-binding</keyword>
<evidence type="ECO:0000256" key="3">
    <source>
        <dbReference type="ARBA" id="ARBA00022553"/>
    </source>
</evidence>
<evidence type="ECO:0000256" key="8">
    <source>
        <dbReference type="PROSITE-ProRule" id="PRU00169"/>
    </source>
</evidence>
<dbReference type="SUPFAM" id="SSF52172">
    <property type="entry name" value="CheY-like"/>
    <property type="match status" value="1"/>
</dbReference>
<sequence length="443" mass="50954">MYNVLVVDDEPMICMGVATVLMNAGIDIAEVFAANNGFEALDYIRLEKIDLIITDIQMDLMNGIELIETIFAENPMIPTVVLSAHGEFEYAQKALKFGVKEYIVKPVIPAELVRVVRNLLAERDSQLRSLTDSTFNQKFSFEEMSSNRNHILNELVSEGFSDSEAEEVFQYLGRRFDGPFYCLLSIKLNLAKAGLHGADIRSFRDRNLLRYAALNVIEETLNGWERIVFHSGSHSISVILQFTMEEMNNSITRLNEQTMTAQLLHNHLRKFLNMESVIGISRIREGMQSWVDIAKEAKEAVRWSDVHKDHNVFYIEDFDKYENPPSAGGIPVTKQILDDNNSFIQSAIQYIDENYRQKSLKLQEIAEAICLSPNYLSYLFKKIVGINLWDYVTKLRMEEAKRLILTTDMRRYEISDEIGYESPEHFSKIFKKHFGVNPSEIKS</sequence>
<dbReference type="PROSITE" id="PS50110">
    <property type="entry name" value="RESPONSE_REGULATORY"/>
    <property type="match status" value="1"/>
</dbReference>